<feature type="compositionally biased region" description="Gly residues" evidence="3">
    <location>
        <begin position="183"/>
        <end position="195"/>
    </location>
</feature>
<dbReference type="Pfam" id="PF00313">
    <property type="entry name" value="CSD"/>
    <property type="match status" value="1"/>
</dbReference>
<dbReference type="Proteomes" id="UP000030763">
    <property type="component" value="Unassembled WGS sequence"/>
</dbReference>
<dbReference type="OrthoDB" id="422005at2759"/>
<dbReference type="EMBL" id="HG719776">
    <property type="protein sequence ID" value="CDJ58674.1"/>
    <property type="molecule type" value="Genomic_DNA"/>
</dbReference>
<dbReference type="InterPro" id="IPR012340">
    <property type="entry name" value="NA-bd_OB-fold"/>
</dbReference>
<dbReference type="RefSeq" id="XP_013335322.1">
    <property type="nucleotide sequence ID" value="XM_013479868.1"/>
</dbReference>
<dbReference type="CDD" id="cd04458">
    <property type="entry name" value="CSP_CDS"/>
    <property type="match status" value="1"/>
</dbReference>
<evidence type="ECO:0000256" key="1">
    <source>
        <dbReference type="ARBA" id="ARBA00004496"/>
    </source>
</evidence>
<reference evidence="5" key="1">
    <citation type="submission" date="2013-10" db="EMBL/GenBank/DDBJ databases">
        <title>Genomic analysis of the causative agents of coccidiosis in chickens.</title>
        <authorList>
            <person name="Reid A.J."/>
            <person name="Blake D."/>
            <person name="Billington K."/>
            <person name="Browne H."/>
            <person name="Dunn M."/>
            <person name="Hung S."/>
            <person name="Kawahara F."/>
            <person name="Miranda-Saavedra D."/>
            <person name="Mourier T."/>
            <person name="Nagra H."/>
            <person name="Otto T.D."/>
            <person name="Rawlings N."/>
            <person name="Sanchez A."/>
            <person name="Sanders M."/>
            <person name="Subramaniam C."/>
            <person name="Tay Y."/>
            <person name="Dear P."/>
            <person name="Doerig C."/>
            <person name="Gruber A."/>
            <person name="Parkinson J."/>
            <person name="Shirley M."/>
            <person name="Wan K.L."/>
            <person name="Berriman M."/>
            <person name="Tomley F."/>
            <person name="Pain A."/>
        </authorList>
    </citation>
    <scope>NUCLEOTIDE SEQUENCE [LARGE SCALE GENOMIC DNA]</scope>
    <source>
        <strain evidence="5">Weybridge</strain>
    </source>
</reference>
<dbReference type="SUPFAM" id="SSF50249">
    <property type="entry name" value="Nucleic acid-binding proteins"/>
    <property type="match status" value="1"/>
</dbReference>
<evidence type="ECO:0000256" key="3">
    <source>
        <dbReference type="SAM" id="MobiDB-lite"/>
    </source>
</evidence>
<dbReference type="Gene3D" id="2.40.50.140">
    <property type="entry name" value="Nucleic acid-binding proteins"/>
    <property type="match status" value="1"/>
</dbReference>
<dbReference type="PRINTS" id="PR00050">
    <property type="entry name" value="COLDSHOCK"/>
</dbReference>
<dbReference type="InterPro" id="IPR011129">
    <property type="entry name" value="CSD"/>
</dbReference>
<dbReference type="PROSITE" id="PS51857">
    <property type="entry name" value="CSD_2"/>
    <property type="match status" value="1"/>
</dbReference>
<organism evidence="5 6">
    <name type="scientific">Eimeria maxima</name>
    <name type="common">Coccidian parasite</name>
    <dbReference type="NCBI Taxonomy" id="5804"/>
    <lineage>
        <taxon>Eukaryota</taxon>
        <taxon>Sar</taxon>
        <taxon>Alveolata</taxon>
        <taxon>Apicomplexa</taxon>
        <taxon>Conoidasida</taxon>
        <taxon>Coccidia</taxon>
        <taxon>Eucoccidiorida</taxon>
        <taxon>Eimeriorina</taxon>
        <taxon>Eimeriidae</taxon>
        <taxon>Eimeria</taxon>
    </lineage>
</organism>
<evidence type="ECO:0000313" key="5">
    <source>
        <dbReference type="EMBL" id="CDJ58674.1"/>
    </source>
</evidence>
<sequence length="319" mass="32367">MAYGGRVRPASEKLADIGQTGLTEDRTVCAAGRVATHQAAASARIPKLQAMGPLRQERLETWQACASRCTLVTPPSPHMNVSYRKRDSCEGGITKMGDIQRGTCKWFDSLKGFGFITSEDGMDLFVHQTEIKAEGFRNLSEGEQVEFLVQTGSDGRKKAVNVTGPGGAPVKGDPRPVRKLLPSGGGGRGGGSGGRGNGGFNGGGYGPGGGSGYGGGGYGGGYGGNGNGYGNGGSYGGGNGGYAGGNYGGNGYNGSSYGGSSGGRGGYGDSSSSRGGGGYGGSGYGGNDASHLHHMKRSVRCRVIPFEFVNESVLLGMKD</sequence>
<dbReference type="InterPro" id="IPR051373">
    <property type="entry name" value="Lin-28_RNA-binding"/>
</dbReference>
<evidence type="ECO:0000313" key="6">
    <source>
        <dbReference type="Proteomes" id="UP000030763"/>
    </source>
</evidence>
<feature type="region of interest" description="Disordered" evidence="3">
    <location>
        <begin position="156"/>
        <end position="195"/>
    </location>
</feature>
<dbReference type="InterPro" id="IPR002059">
    <property type="entry name" value="CSP_DNA-bd"/>
</dbReference>
<dbReference type="AlphaFoldDB" id="U6M891"/>
<proteinExistence type="predicted"/>
<protein>
    <submittedName>
        <fullName evidence="5">Glycine-rich protein 2, putative</fullName>
    </submittedName>
</protein>
<dbReference type="GO" id="GO:0005737">
    <property type="term" value="C:cytoplasm"/>
    <property type="evidence" value="ECO:0007669"/>
    <property type="project" value="UniProtKB-SubCell"/>
</dbReference>
<keyword evidence="2" id="KW-0963">Cytoplasm</keyword>
<dbReference type="SMART" id="SM00357">
    <property type="entry name" value="CSP"/>
    <property type="match status" value="1"/>
</dbReference>
<dbReference type="VEuPathDB" id="ToxoDB:EMWEY_00017150"/>
<dbReference type="GO" id="GO:0003729">
    <property type="term" value="F:mRNA binding"/>
    <property type="evidence" value="ECO:0007669"/>
    <property type="project" value="TreeGrafter"/>
</dbReference>
<dbReference type="PROSITE" id="PS00352">
    <property type="entry name" value="CSD_1"/>
    <property type="match status" value="1"/>
</dbReference>
<reference evidence="5" key="2">
    <citation type="submission" date="2013-10" db="EMBL/GenBank/DDBJ databases">
        <authorList>
            <person name="Aslett M."/>
        </authorList>
    </citation>
    <scope>NUCLEOTIDE SEQUENCE [LARGE SCALE GENOMIC DNA]</scope>
    <source>
        <strain evidence="5">Weybridge</strain>
    </source>
</reference>
<dbReference type="GO" id="GO:0005634">
    <property type="term" value="C:nucleus"/>
    <property type="evidence" value="ECO:0007669"/>
    <property type="project" value="TreeGrafter"/>
</dbReference>
<keyword evidence="6" id="KW-1185">Reference proteome</keyword>
<dbReference type="GeneID" id="25335701"/>
<dbReference type="PANTHER" id="PTHR46109:SF1">
    <property type="entry name" value="PROTEIN LIN-28 HOMOLOG"/>
    <property type="match status" value="1"/>
</dbReference>
<name>U6M891_EIMMA</name>
<dbReference type="PANTHER" id="PTHR46109">
    <property type="entry name" value="PROTEIN LIN-28"/>
    <property type="match status" value="1"/>
</dbReference>
<comment type="subcellular location">
    <subcellularLocation>
        <location evidence="1">Cytoplasm</location>
    </subcellularLocation>
</comment>
<evidence type="ECO:0000256" key="2">
    <source>
        <dbReference type="ARBA" id="ARBA00022490"/>
    </source>
</evidence>
<gene>
    <name evidence="5" type="ORF">EMWEY_00017150</name>
</gene>
<evidence type="ECO:0000259" key="4">
    <source>
        <dbReference type="PROSITE" id="PS51857"/>
    </source>
</evidence>
<accession>U6M891</accession>
<dbReference type="GO" id="GO:0031054">
    <property type="term" value="P:pre-miRNA processing"/>
    <property type="evidence" value="ECO:0007669"/>
    <property type="project" value="TreeGrafter"/>
</dbReference>
<feature type="domain" description="CSD" evidence="4">
    <location>
        <begin position="99"/>
        <end position="164"/>
    </location>
</feature>
<dbReference type="InterPro" id="IPR019844">
    <property type="entry name" value="CSD_CS"/>
</dbReference>